<feature type="transmembrane region" description="Helical" evidence="10">
    <location>
        <begin position="226"/>
        <end position="244"/>
    </location>
</feature>
<dbReference type="Gene3D" id="1.10.4160.10">
    <property type="entry name" value="Hydantoin permease"/>
    <property type="match status" value="1"/>
</dbReference>
<evidence type="ECO:0000256" key="5">
    <source>
        <dbReference type="ARBA" id="ARBA00022692"/>
    </source>
</evidence>
<evidence type="ECO:0000256" key="8">
    <source>
        <dbReference type="PIRNR" id="PIRNR002744"/>
    </source>
</evidence>
<comment type="subcellular location">
    <subcellularLocation>
        <location evidence="1">Membrane</location>
        <topology evidence="1">Multi-pass membrane protein</topology>
    </subcellularLocation>
</comment>
<dbReference type="AlphaFoldDB" id="A0AAN7W5R9"/>
<feature type="transmembrane region" description="Helical" evidence="10">
    <location>
        <begin position="120"/>
        <end position="141"/>
    </location>
</feature>
<feature type="region of interest" description="Disordered" evidence="9">
    <location>
        <begin position="14"/>
        <end position="40"/>
    </location>
</feature>
<feature type="transmembrane region" description="Helical" evidence="10">
    <location>
        <begin position="426"/>
        <end position="443"/>
    </location>
</feature>
<keyword evidence="3 8" id="KW-0813">Transport</keyword>
<dbReference type="InterPro" id="IPR001248">
    <property type="entry name" value="Pur-cyt_permease"/>
</dbReference>
<gene>
    <name evidence="11" type="ORF">RI543_000686</name>
</gene>
<feature type="transmembrane region" description="Helical" evidence="10">
    <location>
        <begin position="96"/>
        <end position="114"/>
    </location>
</feature>
<feature type="transmembrane region" description="Helical" evidence="10">
    <location>
        <begin position="298"/>
        <end position="325"/>
    </location>
</feature>
<reference evidence="12" key="1">
    <citation type="submission" date="2023-07" db="EMBL/GenBank/DDBJ databases">
        <title>A draft genome of Kazachstania heterogenica Y-27499.</title>
        <authorList>
            <person name="Donic C."/>
            <person name="Kralova J.S."/>
            <person name="Fidel L."/>
            <person name="Ben-Dor S."/>
            <person name="Jung S."/>
        </authorList>
    </citation>
    <scope>NUCLEOTIDE SEQUENCE [LARGE SCALE GENOMIC DNA]</scope>
    <source>
        <strain evidence="12">Y27499</strain>
    </source>
</reference>
<feature type="compositionally biased region" description="Polar residues" evidence="9">
    <location>
        <begin position="16"/>
        <end position="36"/>
    </location>
</feature>
<proteinExistence type="inferred from homology"/>
<name>A0AAN7W5R9_9SACH</name>
<keyword evidence="6 10" id="KW-1133">Transmembrane helix</keyword>
<keyword evidence="4" id="KW-0597">Phosphoprotein</keyword>
<comment type="similarity">
    <text evidence="2 8">Belongs to the purine-cytosine permease (2.A.39) family.</text>
</comment>
<evidence type="ECO:0000256" key="3">
    <source>
        <dbReference type="ARBA" id="ARBA00022448"/>
    </source>
</evidence>
<evidence type="ECO:0000256" key="1">
    <source>
        <dbReference type="ARBA" id="ARBA00004141"/>
    </source>
</evidence>
<dbReference type="GO" id="GO:0015856">
    <property type="term" value="P:cytosine transport"/>
    <property type="evidence" value="ECO:0007669"/>
    <property type="project" value="UniProtKB-ARBA"/>
</dbReference>
<feature type="transmembrane region" description="Helical" evidence="10">
    <location>
        <begin position="162"/>
        <end position="186"/>
    </location>
</feature>
<evidence type="ECO:0000256" key="6">
    <source>
        <dbReference type="ARBA" id="ARBA00022989"/>
    </source>
</evidence>
<dbReference type="EMBL" id="JAWIZZ010000028">
    <property type="protein sequence ID" value="KAK5781836.1"/>
    <property type="molecule type" value="Genomic_DNA"/>
</dbReference>
<keyword evidence="7 8" id="KW-0472">Membrane</keyword>
<evidence type="ECO:0000256" key="7">
    <source>
        <dbReference type="ARBA" id="ARBA00023136"/>
    </source>
</evidence>
<evidence type="ECO:0000313" key="12">
    <source>
        <dbReference type="Proteomes" id="UP001306508"/>
    </source>
</evidence>
<keyword evidence="12" id="KW-1185">Reference proteome</keyword>
<organism evidence="11 12">
    <name type="scientific">Arxiozyma heterogenica</name>
    <dbReference type="NCBI Taxonomy" id="278026"/>
    <lineage>
        <taxon>Eukaryota</taxon>
        <taxon>Fungi</taxon>
        <taxon>Dikarya</taxon>
        <taxon>Ascomycota</taxon>
        <taxon>Saccharomycotina</taxon>
        <taxon>Saccharomycetes</taxon>
        <taxon>Saccharomycetales</taxon>
        <taxon>Saccharomycetaceae</taxon>
        <taxon>Arxiozyma</taxon>
    </lineage>
</organism>
<dbReference type="PANTHER" id="PTHR31806">
    <property type="entry name" value="PURINE-CYTOSINE PERMEASE FCY2-RELATED"/>
    <property type="match status" value="1"/>
</dbReference>
<evidence type="ECO:0000256" key="9">
    <source>
        <dbReference type="SAM" id="MobiDB-lite"/>
    </source>
</evidence>
<keyword evidence="5 10" id="KW-0812">Transmembrane</keyword>
<sequence>MIKSKLSSILYKGQEIPTTGDPSSTSSVGSLSNISQTEEKETASYDVESLTSKEQNLFHWVAKMKAEVKGVEPITDEEKTDTNIFSAANTWFSSNLVLSAFAVGALGPCVYGLNFGASCLTILFFNILGVIPVAFFSMFGARTGLRQMILTRYLTGNYTARFFSLINIISCVGWCVLNTICSAELLNMVNRNGHNCPLWAGCLIIAAGTVLISFFGYNVIHQYEKWSWIPNLAIFFVLIARLKISGKWSNGEWPHGPTTAGHVLSFGCAAFGYAGAWTTYAADYTVYLPRSTSKAKIFFNVFISLTTALCFSMFLGAACGMGAVADPEWMKLYHENAIGGLVYAVLVPKSLHGFGQFCCVVFAMSTVANNLPSMYTIALSAQALWGPLERFPRAIWSIAGNLALLGLGIPACYFFDTFLENFMDTISYYCAIYITLIFSEHCIHRRGNYDSYVAEDWNNASKLPLGIASALALFISAFGVALGMCQTYWIGEIGILIGKDGGDVGLEMGASWAFIVYNLVRPLEKKYIGR</sequence>
<evidence type="ECO:0000256" key="2">
    <source>
        <dbReference type="ARBA" id="ARBA00008974"/>
    </source>
</evidence>
<dbReference type="CDD" id="cd11484">
    <property type="entry name" value="SLC-NCS1sbd_CobB-like"/>
    <property type="match status" value="1"/>
</dbReference>
<feature type="transmembrane region" description="Helical" evidence="10">
    <location>
        <begin position="198"/>
        <end position="219"/>
    </location>
</feature>
<dbReference type="FunFam" id="1.10.4160.10:FF:000002">
    <property type="entry name" value="Purine-cytosine permease fcyB"/>
    <property type="match status" value="1"/>
</dbReference>
<dbReference type="InterPro" id="IPR026030">
    <property type="entry name" value="Pur-cyt_permease_Fcy2/21/22"/>
</dbReference>
<feature type="transmembrane region" description="Helical" evidence="10">
    <location>
        <begin position="463"/>
        <end position="484"/>
    </location>
</feature>
<evidence type="ECO:0000256" key="4">
    <source>
        <dbReference type="ARBA" id="ARBA00022553"/>
    </source>
</evidence>
<dbReference type="PANTHER" id="PTHR31806:SF1">
    <property type="entry name" value="PURINE-CYTOSINE PERMEASE FCY2-RELATED"/>
    <property type="match status" value="1"/>
</dbReference>
<dbReference type="GO" id="GO:0005886">
    <property type="term" value="C:plasma membrane"/>
    <property type="evidence" value="ECO:0007669"/>
    <property type="project" value="TreeGrafter"/>
</dbReference>
<evidence type="ECO:0000256" key="10">
    <source>
        <dbReference type="SAM" id="Phobius"/>
    </source>
</evidence>
<feature type="transmembrane region" description="Helical" evidence="10">
    <location>
        <begin position="354"/>
        <end position="373"/>
    </location>
</feature>
<feature type="transmembrane region" description="Helical" evidence="10">
    <location>
        <begin position="394"/>
        <end position="414"/>
    </location>
</feature>
<dbReference type="PIRSF" id="PIRSF002744">
    <property type="entry name" value="Pur-cyt_permease"/>
    <property type="match status" value="1"/>
</dbReference>
<evidence type="ECO:0008006" key="13">
    <source>
        <dbReference type="Google" id="ProtNLM"/>
    </source>
</evidence>
<protein>
    <recommendedName>
        <fullName evidence="13">Purine-cytosine permease</fullName>
    </recommendedName>
</protein>
<comment type="caution">
    <text evidence="11">The sequence shown here is derived from an EMBL/GenBank/DDBJ whole genome shotgun (WGS) entry which is preliminary data.</text>
</comment>
<accession>A0AAN7W5R9</accession>
<dbReference type="GO" id="GO:0015205">
    <property type="term" value="F:nucleobase transmembrane transporter activity"/>
    <property type="evidence" value="ECO:0007669"/>
    <property type="project" value="TreeGrafter"/>
</dbReference>
<evidence type="ECO:0000313" key="11">
    <source>
        <dbReference type="EMBL" id="KAK5781836.1"/>
    </source>
</evidence>
<dbReference type="Proteomes" id="UP001306508">
    <property type="component" value="Unassembled WGS sequence"/>
</dbReference>
<feature type="transmembrane region" description="Helical" evidence="10">
    <location>
        <begin position="264"/>
        <end position="286"/>
    </location>
</feature>
<dbReference type="Pfam" id="PF02133">
    <property type="entry name" value="Transp_cyt_pur"/>
    <property type="match status" value="1"/>
</dbReference>
<dbReference type="GO" id="GO:0000329">
    <property type="term" value="C:fungal-type vacuole membrane"/>
    <property type="evidence" value="ECO:0007669"/>
    <property type="project" value="TreeGrafter"/>
</dbReference>
<feature type="transmembrane region" description="Helical" evidence="10">
    <location>
        <begin position="504"/>
        <end position="520"/>
    </location>
</feature>